<feature type="compositionally biased region" description="Basic and acidic residues" evidence="1">
    <location>
        <begin position="1"/>
        <end position="24"/>
    </location>
</feature>
<accession>A0A840NLZ8</accession>
<keyword evidence="2" id="KW-1133">Transmembrane helix</keyword>
<comment type="caution">
    <text evidence="3">The sequence shown here is derived from an EMBL/GenBank/DDBJ whole genome shotgun (WGS) entry which is preliminary data.</text>
</comment>
<dbReference type="AlphaFoldDB" id="A0A840NLZ8"/>
<gene>
    <name evidence="3" type="ORF">BJ969_004436</name>
</gene>
<keyword evidence="4" id="KW-1185">Reference proteome</keyword>
<feature type="transmembrane region" description="Helical" evidence="2">
    <location>
        <begin position="167"/>
        <end position="191"/>
    </location>
</feature>
<proteinExistence type="predicted"/>
<protein>
    <submittedName>
        <fullName evidence="3">Uncharacterized protein</fullName>
    </submittedName>
</protein>
<feature type="transmembrane region" description="Helical" evidence="2">
    <location>
        <begin position="134"/>
        <end position="161"/>
    </location>
</feature>
<dbReference type="RefSeq" id="WP_221315908.1">
    <property type="nucleotide sequence ID" value="NZ_JACHIV010000001.1"/>
</dbReference>
<sequence length="269" mass="28262">MNLRYDTHHDPRGVDGPTVRHEPVRPAPPRPGSRDSSGARPGFGAALRYEWTGLRTLRAPWLLAGAALLLQVLVAVYTMTKDLSAAEAFDQSFALTPKLAALLVAAIGVNVFATDYRNKTITTTLLAVRSRTHVVLAKTALTAAVGAVVSLAAVAITYVLLRPGDLAMVSTVGAGLLLYVVLSALFGLALAGLTRSSAVALSAVLLVPLLLEPMLVLASRLELAALPFAATAQLFQNPDAASWWMPLPLLGITAALSVATTVLLSRRDA</sequence>
<feature type="transmembrane region" description="Helical" evidence="2">
    <location>
        <begin position="61"/>
        <end position="80"/>
    </location>
</feature>
<dbReference type="EMBL" id="JACHIV010000001">
    <property type="protein sequence ID" value="MBB5071348.1"/>
    <property type="molecule type" value="Genomic_DNA"/>
</dbReference>
<feature type="transmembrane region" description="Helical" evidence="2">
    <location>
        <begin position="241"/>
        <end position="264"/>
    </location>
</feature>
<dbReference type="Proteomes" id="UP000580474">
    <property type="component" value="Unassembled WGS sequence"/>
</dbReference>
<feature type="transmembrane region" description="Helical" evidence="2">
    <location>
        <begin position="198"/>
        <end position="221"/>
    </location>
</feature>
<feature type="transmembrane region" description="Helical" evidence="2">
    <location>
        <begin position="92"/>
        <end position="113"/>
    </location>
</feature>
<evidence type="ECO:0000256" key="2">
    <source>
        <dbReference type="SAM" id="Phobius"/>
    </source>
</evidence>
<keyword evidence="2" id="KW-0472">Membrane</keyword>
<organism evidence="3 4">
    <name type="scientific">Saccharopolyspora gloriosae</name>
    <dbReference type="NCBI Taxonomy" id="455344"/>
    <lineage>
        <taxon>Bacteria</taxon>
        <taxon>Bacillati</taxon>
        <taxon>Actinomycetota</taxon>
        <taxon>Actinomycetes</taxon>
        <taxon>Pseudonocardiales</taxon>
        <taxon>Pseudonocardiaceae</taxon>
        <taxon>Saccharopolyspora</taxon>
    </lineage>
</organism>
<reference evidence="3 4" key="1">
    <citation type="submission" date="2020-08" db="EMBL/GenBank/DDBJ databases">
        <title>Sequencing the genomes of 1000 actinobacteria strains.</title>
        <authorList>
            <person name="Klenk H.-P."/>
        </authorList>
    </citation>
    <scope>NUCLEOTIDE SEQUENCE [LARGE SCALE GENOMIC DNA]</scope>
    <source>
        <strain evidence="3 4">DSM 45582</strain>
    </source>
</reference>
<evidence type="ECO:0000313" key="3">
    <source>
        <dbReference type="EMBL" id="MBB5071348.1"/>
    </source>
</evidence>
<evidence type="ECO:0000313" key="4">
    <source>
        <dbReference type="Proteomes" id="UP000580474"/>
    </source>
</evidence>
<feature type="region of interest" description="Disordered" evidence="1">
    <location>
        <begin position="1"/>
        <end position="39"/>
    </location>
</feature>
<evidence type="ECO:0000256" key="1">
    <source>
        <dbReference type="SAM" id="MobiDB-lite"/>
    </source>
</evidence>
<keyword evidence="2" id="KW-0812">Transmembrane</keyword>
<name>A0A840NLZ8_9PSEU</name>